<evidence type="ECO:0000256" key="3">
    <source>
        <dbReference type="PROSITE-ProRule" id="PRU00708"/>
    </source>
</evidence>
<feature type="domain" description="PROP1-like PPR" evidence="4">
    <location>
        <begin position="299"/>
        <end position="431"/>
    </location>
</feature>
<dbReference type="InterPro" id="IPR011990">
    <property type="entry name" value="TPR-like_helical_dom_sf"/>
</dbReference>
<dbReference type="AlphaFoldDB" id="A0A4S4DUM5"/>
<feature type="repeat" description="PPR" evidence="3">
    <location>
        <begin position="468"/>
        <end position="502"/>
    </location>
</feature>
<reference evidence="5 6" key="1">
    <citation type="journal article" date="2018" name="Proc. Natl. Acad. Sci. U.S.A.">
        <title>Draft genome sequence of Camellia sinensis var. sinensis provides insights into the evolution of the tea genome and tea quality.</title>
        <authorList>
            <person name="Wei C."/>
            <person name="Yang H."/>
            <person name="Wang S."/>
            <person name="Zhao J."/>
            <person name="Liu C."/>
            <person name="Gao L."/>
            <person name="Xia E."/>
            <person name="Lu Y."/>
            <person name="Tai Y."/>
            <person name="She G."/>
            <person name="Sun J."/>
            <person name="Cao H."/>
            <person name="Tong W."/>
            <person name="Gao Q."/>
            <person name="Li Y."/>
            <person name="Deng W."/>
            <person name="Jiang X."/>
            <person name="Wang W."/>
            <person name="Chen Q."/>
            <person name="Zhang S."/>
            <person name="Li H."/>
            <person name="Wu J."/>
            <person name="Wang P."/>
            <person name="Li P."/>
            <person name="Shi C."/>
            <person name="Zheng F."/>
            <person name="Jian J."/>
            <person name="Huang B."/>
            <person name="Shan D."/>
            <person name="Shi M."/>
            <person name="Fang C."/>
            <person name="Yue Y."/>
            <person name="Li F."/>
            <person name="Li D."/>
            <person name="Wei S."/>
            <person name="Han B."/>
            <person name="Jiang C."/>
            <person name="Yin Y."/>
            <person name="Xia T."/>
            <person name="Zhang Z."/>
            <person name="Bennetzen J.L."/>
            <person name="Zhao S."/>
            <person name="Wan X."/>
        </authorList>
    </citation>
    <scope>NUCLEOTIDE SEQUENCE [LARGE SCALE GENOMIC DNA]</scope>
    <source>
        <strain evidence="6">cv. Shuchazao</strain>
        <tissue evidence="5">Leaf</tissue>
    </source>
</reference>
<dbReference type="Proteomes" id="UP000306102">
    <property type="component" value="Unassembled WGS sequence"/>
</dbReference>
<dbReference type="InterPro" id="IPR033443">
    <property type="entry name" value="PROP1-like_PPR_dom"/>
</dbReference>
<evidence type="ECO:0000259" key="4">
    <source>
        <dbReference type="Pfam" id="PF17177"/>
    </source>
</evidence>
<dbReference type="Pfam" id="PF17177">
    <property type="entry name" value="PPR_long"/>
    <property type="match status" value="1"/>
</dbReference>
<keyword evidence="2" id="KW-0677">Repeat</keyword>
<feature type="repeat" description="PPR" evidence="3">
    <location>
        <begin position="433"/>
        <end position="467"/>
    </location>
</feature>
<organism evidence="5 6">
    <name type="scientific">Camellia sinensis var. sinensis</name>
    <name type="common">China tea</name>
    <dbReference type="NCBI Taxonomy" id="542762"/>
    <lineage>
        <taxon>Eukaryota</taxon>
        <taxon>Viridiplantae</taxon>
        <taxon>Streptophyta</taxon>
        <taxon>Embryophyta</taxon>
        <taxon>Tracheophyta</taxon>
        <taxon>Spermatophyta</taxon>
        <taxon>Magnoliopsida</taxon>
        <taxon>eudicotyledons</taxon>
        <taxon>Gunneridae</taxon>
        <taxon>Pentapetalae</taxon>
        <taxon>asterids</taxon>
        <taxon>Ericales</taxon>
        <taxon>Theaceae</taxon>
        <taxon>Camellia</taxon>
    </lineage>
</organism>
<sequence length="564" mass="64333">MALVTIARRLQRTHLKHSLPSLLHSSLAQPPLPSSPSSNQFSQTFYQTQLVLSRPFPQNPYFSTLQPSHHQNLHETIDFSESIDEAHQNNQLGVRELVEALKNADQFSSEGEAIEFLDENGVEPNEDLVYWAVWALRDEWELAFVVFKWGEKWGCLGEKNWTLMIWVLGSHKKFSTAWCLVRDLYRSSSVDTRRPMLVLIDRFTAANDPGKAIQTFQIMEKFRMTPDLKAFHTLLNALCKHGNIEEAEEFMLLNKKFFPLETESFNIILNGWCNISVDVFEAKRIWREMSRCCITPDATSYTHMISCFSKVGNLFDSLRLYDEMKKRGWVPGIEVYNSLIYILARENCLKEALKILNKMKEAGVQPNSASYNSMICPLCEATKLDEARTILATMVGENVRPTIETYHAFLEGASVDGTLEVLNHMKKASLGPNPNTFLLIFGKFFKLKQPENALRIWVEMMTYGIVPDSAHYALLVEGLATCGLLIKARELYAEMRLNGILDDPKLKKLLKKPAQHSSHQREEPMTVVRNIKKGTQVIGPFIGIALERAALQNRIAATTNRLFN</sequence>
<dbReference type="PROSITE" id="PS51375">
    <property type="entry name" value="PPR"/>
    <property type="match status" value="6"/>
</dbReference>
<feature type="repeat" description="PPR" evidence="3">
    <location>
        <begin position="332"/>
        <end position="366"/>
    </location>
</feature>
<dbReference type="NCBIfam" id="TIGR00756">
    <property type="entry name" value="PPR"/>
    <property type="match status" value="4"/>
</dbReference>
<evidence type="ECO:0000313" key="5">
    <source>
        <dbReference type="EMBL" id="THG06236.1"/>
    </source>
</evidence>
<dbReference type="PANTHER" id="PTHR47939:SF5">
    <property type="entry name" value="PENTACOTRIPEPTIDE-REPEAT REGION OF PRORP DOMAIN-CONTAINING PROTEIN"/>
    <property type="match status" value="1"/>
</dbReference>
<accession>A0A4S4DUM5</accession>
<comment type="similarity">
    <text evidence="1">Belongs to the PPR family. P subfamily.</text>
</comment>
<name>A0A4S4DUM5_CAMSN</name>
<feature type="repeat" description="PPR" evidence="3">
    <location>
        <begin position="367"/>
        <end position="401"/>
    </location>
</feature>
<dbReference type="Gene3D" id="1.25.40.10">
    <property type="entry name" value="Tetratricopeptide repeat domain"/>
    <property type="match status" value="3"/>
</dbReference>
<proteinExistence type="inferred from homology"/>
<dbReference type="InterPro" id="IPR002885">
    <property type="entry name" value="PPR_rpt"/>
</dbReference>
<evidence type="ECO:0000256" key="1">
    <source>
        <dbReference type="ARBA" id="ARBA00007626"/>
    </source>
</evidence>
<dbReference type="EMBL" id="SDRB02010475">
    <property type="protein sequence ID" value="THG06236.1"/>
    <property type="molecule type" value="Genomic_DNA"/>
</dbReference>
<dbReference type="InterPro" id="IPR050667">
    <property type="entry name" value="PPR-containing_protein"/>
</dbReference>
<gene>
    <name evidence="5" type="ORF">TEA_025825</name>
</gene>
<protein>
    <recommendedName>
        <fullName evidence="4">PROP1-like PPR domain-containing protein</fullName>
    </recommendedName>
</protein>
<feature type="repeat" description="PPR" evidence="3">
    <location>
        <begin position="297"/>
        <end position="331"/>
    </location>
</feature>
<feature type="repeat" description="PPR" evidence="3">
    <location>
        <begin position="261"/>
        <end position="296"/>
    </location>
</feature>
<comment type="caution">
    <text evidence="5">The sequence shown here is derived from an EMBL/GenBank/DDBJ whole genome shotgun (WGS) entry which is preliminary data.</text>
</comment>
<dbReference type="PANTHER" id="PTHR47939">
    <property type="entry name" value="MEMBRANE-ASSOCIATED SALT-INDUCIBLE PROTEIN-LIKE"/>
    <property type="match status" value="1"/>
</dbReference>
<evidence type="ECO:0000313" key="6">
    <source>
        <dbReference type="Proteomes" id="UP000306102"/>
    </source>
</evidence>
<dbReference type="Pfam" id="PF01535">
    <property type="entry name" value="PPR"/>
    <property type="match status" value="2"/>
</dbReference>
<evidence type="ECO:0000256" key="2">
    <source>
        <dbReference type="ARBA" id="ARBA00022737"/>
    </source>
</evidence>
<keyword evidence="6" id="KW-1185">Reference proteome</keyword>